<dbReference type="InterPro" id="IPR036282">
    <property type="entry name" value="Glutathione-S-Trfase_C_sf"/>
</dbReference>
<dbReference type="SMART" id="SM00863">
    <property type="entry name" value="tRNA_SAD"/>
    <property type="match status" value="1"/>
</dbReference>
<dbReference type="GO" id="GO:0002161">
    <property type="term" value="F:aminoacyl-tRNA deacylase activity"/>
    <property type="evidence" value="ECO:0007669"/>
    <property type="project" value="TreeGrafter"/>
</dbReference>
<dbReference type="InterPro" id="IPR018165">
    <property type="entry name" value="Ala-tRNA-synth_IIc_core"/>
</dbReference>
<keyword evidence="8 21" id="KW-0436">Ligase</keyword>
<evidence type="ECO:0000256" key="17">
    <source>
        <dbReference type="ARBA" id="ARBA00023136"/>
    </source>
</evidence>
<evidence type="ECO:0000313" key="27">
    <source>
        <dbReference type="Proteomes" id="UP000494165"/>
    </source>
</evidence>
<dbReference type="Proteomes" id="UP000494165">
    <property type="component" value="Unassembled WGS sequence"/>
</dbReference>
<keyword evidence="27" id="KW-1185">Reference proteome</keyword>
<evidence type="ECO:0000256" key="5">
    <source>
        <dbReference type="ARBA" id="ARBA00017959"/>
    </source>
</evidence>
<evidence type="ECO:0000256" key="13">
    <source>
        <dbReference type="ARBA" id="ARBA00022840"/>
    </source>
</evidence>
<dbReference type="Pfam" id="PF20408">
    <property type="entry name" value="Abhydrolase_11"/>
    <property type="match status" value="1"/>
</dbReference>
<feature type="coiled-coil region" evidence="22">
    <location>
        <begin position="760"/>
        <end position="790"/>
    </location>
</feature>
<dbReference type="InterPro" id="IPR046879">
    <property type="entry name" value="KANL3/Tex30_Abhydrolase"/>
</dbReference>
<feature type="transmembrane region" description="Helical" evidence="24">
    <location>
        <begin position="1933"/>
        <end position="1953"/>
    </location>
</feature>
<dbReference type="PANTHER" id="PTHR11777:SF9">
    <property type="entry name" value="ALANINE--TRNA LIGASE, CYTOPLASMIC"/>
    <property type="match status" value="1"/>
</dbReference>
<evidence type="ECO:0000256" key="4">
    <source>
        <dbReference type="ARBA" id="ARBA00013168"/>
    </source>
</evidence>
<dbReference type="GO" id="GO:0015095">
    <property type="term" value="F:magnesium ion transmembrane transporter activity"/>
    <property type="evidence" value="ECO:0007669"/>
    <property type="project" value="InterPro"/>
</dbReference>
<dbReference type="OrthoDB" id="2423964at2759"/>
<feature type="transmembrane region" description="Helical" evidence="24">
    <location>
        <begin position="1973"/>
        <end position="1993"/>
    </location>
</feature>
<dbReference type="Gene3D" id="3.10.310.40">
    <property type="match status" value="1"/>
</dbReference>
<evidence type="ECO:0000259" key="25">
    <source>
        <dbReference type="PROSITE" id="PS50860"/>
    </source>
</evidence>
<keyword evidence="22" id="KW-0175">Coiled coil</keyword>
<dbReference type="Gene3D" id="3.30.930.10">
    <property type="entry name" value="Bira Bifunctional Protein, Domain 2"/>
    <property type="match status" value="1"/>
</dbReference>
<evidence type="ECO:0000256" key="14">
    <source>
        <dbReference type="ARBA" id="ARBA00022884"/>
    </source>
</evidence>
<evidence type="ECO:0000313" key="26">
    <source>
        <dbReference type="EMBL" id="CAB3367518.1"/>
    </source>
</evidence>
<evidence type="ECO:0000256" key="2">
    <source>
        <dbReference type="ARBA" id="ARBA00007230"/>
    </source>
</evidence>
<keyword evidence="15 21" id="KW-0648">Protein biosynthesis</keyword>
<dbReference type="SUPFAM" id="SSF101353">
    <property type="entry name" value="Putative anticodon-binding domain of alanyl-tRNA synthetase (AlaRS)"/>
    <property type="match status" value="1"/>
</dbReference>
<dbReference type="InterPro" id="IPR029058">
    <property type="entry name" value="AB_hydrolase_fold"/>
</dbReference>
<evidence type="ECO:0000256" key="8">
    <source>
        <dbReference type="ARBA" id="ARBA00022598"/>
    </source>
</evidence>
<dbReference type="SUPFAM" id="SSF103481">
    <property type="entry name" value="Multidrug resistance efflux transporter EmrE"/>
    <property type="match status" value="1"/>
</dbReference>
<dbReference type="PRINTS" id="PR00980">
    <property type="entry name" value="TRNASYNTHALA"/>
</dbReference>
<dbReference type="NCBIfam" id="TIGR00344">
    <property type="entry name" value="alaS"/>
    <property type="match status" value="1"/>
</dbReference>
<dbReference type="GO" id="GO:0016020">
    <property type="term" value="C:membrane"/>
    <property type="evidence" value="ECO:0007669"/>
    <property type="project" value="UniProtKB-SubCell"/>
</dbReference>
<evidence type="ECO:0000256" key="20">
    <source>
        <dbReference type="ARBA" id="ARBA00048300"/>
    </source>
</evidence>
<dbReference type="PROSITE" id="PS50860">
    <property type="entry name" value="AA_TRNA_LIGASE_II_ALA"/>
    <property type="match status" value="1"/>
</dbReference>
<proteinExistence type="inferred from homology"/>
<dbReference type="EC" id="6.1.1.7" evidence="4"/>
<dbReference type="InterPro" id="IPR012947">
    <property type="entry name" value="tRNA_SAD"/>
</dbReference>
<dbReference type="Pfam" id="PF01411">
    <property type="entry name" value="tRNA-synt_2c"/>
    <property type="match status" value="1"/>
</dbReference>
<evidence type="ECO:0000256" key="16">
    <source>
        <dbReference type="ARBA" id="ARBA00022989"/>
    </source>
</evidence>
<dbReference type="CDD" id="cd00673">
    <property type="entry name" value="AlaRS_core"/>
    <property type="match status" value="1"/>
</dbReference>
<dbReference type="InterPro" id="IPR050058">
    <property type="entry name" value="Ala-tRNA_ligase"/>
</dbReference>
<dbReference type="InterPro" id="IPR018162">
    <property type="entry name" value="Ala-tRNA-ligase_IIc_anticod-bd"/>
</dbReference>
<evidence type="ECO:0000256" key="11">
    <source>
        <dbReference type="ARBA" id="ARBA00022741"/>
    </source>
</evidence>
<comment type="catalytic activity">
    <reaction evidence="20 21">
        <text>tRNA(Ala) + L-alanine + ATP = L-alanyl-tRNA(Ala) + AMP + diphosphate</text>
        <dbReference type="Rhea" id="RHEA:12540"/>
        <dbReference type="Rhea" id="RHEA-COMP:9657"/>
        <dbReference type="Rhea" id="RHEA-COMP:9923"/>
        <dbReference type="ChEBI" id="CHEBI:30616"/>
        <dbReference type="ChEBI" id="CHEBI:33019"/>
        <dbReference type="ChEBI" id="CHEBI:57972"/>
        <dbReference type="ChEBI" id="CHEBI:78442"/>
        <dbReference type="ChEBI" id="CHEBI:78497"/>
        <dbReference type="ChEBI" id="CHEBI:456215"/>
        <dbReference type="EC" id="6.1.1.7"/>
    </reaction>
</comment>
<dbReference type="InterPro" id="IPR008521">
    <property type="entry name" value="Mg_trans_NIPA"/>
</dbReference>
<dbReference type="SUPFAM" id="SSF53474">
    <property type="entry name" value="alpha/beta-Hydrolases"/>
    <property type="match status" value="1"/>
</dbReference>
<comment type="domain">
    <text evidence="21">Consists of three domains; the N-terminal catalytic domain, the editing domain and the C-terminal C-Ala domain. The editing domain removes incorrectly charged amino acids, while the C-Ala domain, along with tRNA(Ala), serves as a bridge to cooperatively bring together the editing and aminoacylation centers thus stimulating deacylation of misacylated tRNAs.</text>
</comment>
<keyword evidence="18 21" id="KW-0030">Aminoacyl-tRNA synthetase</keyword>
<evidence type="ECO:0000256" key="12">
    <source>
        <dbReference type="ARBA" id="ARBA00022833"/>
    </source>
</evidence>
<dbReference type="FunFam" id="3.30.980.10:FF:000004">
    <property type="entry name" value="Alanine--tRNA ligase, cytoplasmic"/>
    <property type="match status" value="1"/>
</dbReference>
<feature type="transmembrane region" description="Helical" evidence="24">
    <location>
        <begin position="2039"/>
        <end position="2058"/>
    </location>
</feature>
<dbReference type="Pfam" id="PF02272">
    <property type="entry name" value="DHHA1"/>
    <property type="match status" value="1"/>
</dbReference>
<feature type="binding site" evidence="21">
    <location>
        <position position="723"/>
    </location>
    <ligand>
        <name>Zn(2+)</name>
        <dbReference type="ChEBI" id="CHEBI:29105"/>
    </ligand>
</feature>
<keyword evidence="17 24" id="KW-0472">Membrane</keyword>
<dbReference type="FunFam" id="3.10.310.40:FF:000002">
    <property type="entry name" value="alanine--tRNA ligase, cytoplasmic"/>
    <property type="match status" value="1"/>
</dbReference>
<protein>
    <recommendedName>
        <fullName evidence="5">Alanine--tRNA ligase</fullName>
        <ecNumber evidence="4">6.1.1.7</ecNumber>
    </recommendedName>
    <alternativeName>
        <fullName evidence="19">Alanyl-tRNA synthetase</fullName>
    </alternativeName>
</protein>
<dbReference type="FunFam" id="3.30.930.10:FF:000011">
    <property type="entry name" value="Alanine--tRNA ligase, cytoplasmic"/>
    <property type="match status" value="1"/>
</dbReference>
<dbReference type="InterPro" id="IPR002318">
    <property type="entry name" value="Ala-tRNA-lgiase_IIc"/>
</dbReference>
<dbReference type="SUPFAM" id="SSF47616">
    <property type="entry name" value="GST C-terminal domain-like"/>
    <property type="match status" value="1"/>
</dbReference>
<dbReference type="GO" id="GO:0004813">
    <property type="term" value="F:alanine-tRNA ligase activity"/>
    <property type="evidence" value="ECO:0007669"/>
    <property type="project" value="UniProtKB-UniRule"/>
</dbReference>
<keyword evidence="6" id="KW-0963">Cytoplasm</keyword>
<feature type="transmembrane region" description="Helical" evidence="24">
    <location>
        <begin position="2102"/>
        <end position="2122"/>
    </location>
</feature>
<comment type="cofactor">
    <cofactor evidence="21">
        <name>Zn(2+)</name>
        <dbReference type="ChEBI" id="CHEBI:29105"/>
    </cofactor>
    <text evidence="21">Binds 1 zinc ion per subunit.</text>
</comment>
<keyword evidence="16 24" id="KW-1133">Transmembrane helix</keyword>
<comment type="function">
    <text evidence="21">Catalyzes the attachment of alanine to tRNA(Ala) in a two-step reaction: alanine is first activated by ATP to form Ala-AMP and then transferred to the acceptor end of tRNA(Ala). Also edits incorrectly charged tRNA(Ala) via its editing domain.</text>
</comment>
<dbReference type="PANTHER" id="PTHR11777">
    <property type="entry name" value="ALANYL-TRNA SYNTHETASE"/>
    <property type="match status" value="1"/>
</dbReference>
<dbReference type="InterPro" id="IPR018164">
    <property type="entry name" value="Ala-tRNA-synth_IIc_N"/>
</dbReference>
<evidence type="ECO:0000256" key="1">
    <source>
        <dbReference type="ARBA" id="ARBA00004141"/>
    </source>
</evidence>
<comment type="similarity">
    <text evidence="2">Belongs to the NIPA family.</text>
</comment>
<feature type="binding site" evidence="21">
    <location>
        <position position="608"/>
    </location>
    <ligand>
        <name>Zn(2+)</name>
        <dbReference type="ChEBI" id="CHEBI:29105"/>
    </ligand>
</feature>
<dbReference type="SUPFAM" id="SSF55681">
    <property type="entry name" value="Class II aaRS and biotin synthetases"/>
    <property type="match status" value="1"/>
</dbReference>
<keyword evidence="9 24" id="KW-0812">Transmembrane</keyword>
<dbReference type="InterPro" id="IPR023033">
    <property type="entry name" value="Ala_tRNA_ligase_euk/bac"/>
</dbReference>
<keyword evidence="14 21" id="KW-0694">RNA-binding</keyword>
<dbReference type="HAMAP" id="MF_00036_B">
    <property type="entry name" value="Ala_tRNA_synth_B"/>
    <property type="match status" value="1"/>
</dbReference>
<accession>A0A8S1CD97</accession>
<dbReference type="Gene3D" id="3.30.980.10">
    <property type="entry name" value="Threonyl-trna Synthetase, Chain A, domain 2"/>
    <property type="match status" value="1"/>
</dbReference>
<comment type="caution">
    <text evidence="26">The sequence shown here is derived from an EMBL/GenBank/DDBJ whole genome shotgun (WGS) entry which is preliminary data.</text>
</comment>
<comment type="subcellular location">
    <subcellularLocation>
        <location evidence="1">Membrane</location>
        <topology evidence="1">Multi-pass membrane protein</topology>
    </subcellularLocation>
</comment>
<feature type="domain" description="Alanyl-transfer RNA synthetases family profile" evidence="25">
    <location>
        <begin position="18"/>
        <end position="766"/>
    </location>
</feature>
<evidence type="ECO:0000256" key="6">
    <source>
        <dbReference type="ARBA" id="ARBA00022490"/>
    </source>
</evidence>
<evidence type="ECO:0000256" key="23">
    <source>
        <dbReference type="SAM" id="MobiDB-lite"/>
    </source>
</evidence>
<dbReference type="InterPro" id="IPR018163">
    <property type="entry name" value="Thr/Ala-tRNA-synth_IIc_edit"/>
</dbReference>
<keyword evidence="13 21" id="KW-0067">ATP-binding</keyword>
<dbReference type="GO" id="GO:0008270">
    <property type="term" value="F:zinc ion binding"/>
    <property type="evidence" value="ECO:0007669"/>
    <property type="project" value="UniProtKB-UniRule"/>
</dbReference>
<keyword evidence="12 21" id="KW-0862">Zinc</keyword>
<evidence type="ECO:0000256" key="3">
    <source>
        <dbReference type="ARBA" id="ARBA00008429"/>
    </source>
</evidence>
<feature type="region of interest" description="Disordered" evidence="23">
    <location>
        <begin position="1657"/>
        <end position="1696"/>
    </location>
</feature>
<dbReference type="Pfam" id="PF07973">
    <property type="entry name" value="tRNA_SAD"/>
    <property type="match status" value="1"/>
</dbReference>
<keyword evidence="7 21" id="KW-0820">tRNA-binding</keyword>
<comment type="similarity">
    <text evidence="3">Belongs to the class-II aminoacyl-tRNA synthetase family. Alax-L subfamily.</text>
</comment>
<dbReference type="GO" id="GO:0005739">
    <property type="term" value="C:mitochondrion"/>
    <property type="evidence" value="ECO:0007669"/>
    <property type="project" value="TreeGrafter"/>
</dbReference>
<evidence type="ECO:0000256" key="9">
    <source>
        <dbReference type="ARBA" id="ARBA00022692"/>
    </source>
</evidence>
<evidence type="ECO:0000256" key="10">
    <source>
        <dbReference type="ARBA" id="ARBA00022723"/>
    </source>
</evidence>
<dbReference type="GO" id="GO:0006419">
    <property type="term" value="P:alanyl-tRNA aminoacylation"/>
    <property type="evidence" value="ECO:0007669"/>
    <property type="project" value="InterPro"/>
</dbReference>
<dbReference type="GO" id="GO:0005524">
    <property type="term" value="F:ATP binding"/>
    <property type="evidence" value="ECO:0007669"/>
    <property type="project" value="UniProtKB-UniRule"/>
</dbReference>
<reference evidence="26 27" key="1">
    <citation type="submission" date="2020-04" db="EMBL/GenBank/DDBJ databases">
        <authorList>
            <person name="Alioto T."/>
            <person name="Alioto T."/>
            <person name="Gomez Garrido J."/>
        </authorList>
    </citation>
    <scope>NUCLEOTIDE SEQUENCE [LARGE SCALE GENOMIC DNA]</scope>
</reference>
<dbReference type="SUPFAM" id="SSF55186">
    <property type="entry name" value="ThrRS/AlaRS common domain"/>
    <property type="match status" value="1"/>
</dbReference>
<evidence type="ECO:0000256" key="7">
    <source>
        <dbReference type="ARBA" id="ARBA00022555"/>
    </source>
</evidence>
<evidence type="ECO:0000256" key="18">
    <source>
        <dbReference type="ARBA" id="ARBA00023146"/>
    </source>
</evidence>
<feature type="binding site" evidence="21">
    <location>
        <position position="727"/>
    </location>
    <ligand>
        <name>Zn(2+)</name>
        <dbReference type="ChEBI" id="CHEBI:29105"/>
    </ligand>
</feature>
<dbReference type="Pfam" id="PF05653">
    <property type="entry name" value="Mg_trans_NIPA"/>
    <property type="match status" value="1"/>
</dbReference>
<feature type="transmembrane region" description="Helical" evidence="24">
    <location>
        <begin position="1832"/>
        <end position="1852"/>
    </location>
</feature>
<evidence type="ECO:0000256" key="19">
    <source>
        <dbReference type="ARBA" id="ARBA00032577"/>
    </source>
</evidence>
<dbReference type="InterPro" id="IPR009000">
    <property type="entry name" value="Transl_B-barrel_sf"/>
</dbReference>
<evidence type="ECO:0000256" key="22">
    <source>
        <dbReference type="SAM" id="Coils"/>
    </source>
</evidence>
<dbReference type="Pfam" id="PF23154">
    <property type="entry name" value="KANSL3_1st"/>
    <property type="match status" value="1"/>
</dbReference>
<feature type="transmembrane region" description="Helical" evidence="24">
    <location>
        <begin position="1896"/>
        <end position="1921"/>
    </location>
</feature>
<feature type="transmembrane region" description="Helical" evidence="24">
    <location>
        <begin position="2070"/>
        <end position="2090"/>
    </location>
</feature>
<evidence type="ECO:0000256" key="24">
    <source>
        <dbReference type="SAM" id="Phobius"/>
    </source>
</evidence>
<dbReference type="GO" id="GO:0000049">
    <property type="term" value="F:tRNA binding"/>
    <property type="evidence" value="ECO:0007669"/>
    <property type="project" value="UniProtKB-KW"/>
</dbReference>
<dbReference type="SUPFAM" id="SSF50447">
    <property type="entry name" value="Translation proteins"/>
    <property type="match status" value="1"/>
</dbReference>
<evidence type="ECO:0000256" key="21">
    <source>
        <dbReference type="HAMAP-Rule" id="MF_03133"/>
    </source>
</evidence>
<keyword evidence="11 21" id="KW-0547">Nucleotide-binding</keyword>
<organism evidence="26 27">
    <name type="scientific">Cloeon dipterum</name>
    <dbReference type="NCBI Taxonomy" id="197152"/>
    <lineage>
        <taxon>Eukaryota</taxon>
        <taxon>Metazoa</taxon>
        <taxon>Ecdysozoa</taxon>
        <taxon>Arthropoda</taxon>
        <taxon>Hexapoda</taxon>
        <taxon>Insecta</taxon>
        <taxon>Pterygota</taxon>
        <taxon>Palaeoptera</taxon>
        <taxon>Ephemeroptera</taxon>
        <taxon>Pisciforma</taxon>
        <taxon>Baetidae</taxon>
        <taxon>Cloeon</taxon>
    </lineage>
</organism>
<dbReference type="EMBL" id="CADEPI010000031">
    <property type="protein sequence ID" value="CAB3367518.1"/>
    <property type="molecule type" value="Genomic_DNA"/>
</dbReference>
<dbReference type="InterPro" id="IPR045864">
    <property type="entry name" value="aa-tRNA-synth_II/BPL/LPL"/>
</dbReference>
<sequence length="2182" mass="238144">MAGNSNTCPEPDIRRRCKKNHEYVHSSSTIPFDDPTLLFANAGMNQFKPIFLGTADPNSDLFHMVRTTNTQKCIRAGGKHNDLDDVGKDVYHHTFFEMLGNWSFGDYFKKEICTWAWEYLTEVCKLPKERLYVTYFGGDKKANLLPDDECKQLWIKLGVPENHVLPGSMKDNFWEMGETGPCGPCSELHFDRIGGRQAAHLVNQDDPDVLEIWNLVFIQFNRESDGSLKQLPKKHIDCGMGFERLVSVIQNKRSNYDTDIFIPIFEAIEKGTGARKYQGRVGAEDTDGIDMAYRVLADHARTLTVALSDGGRPDNTGRGYVLRRILRRAVRYATEKLNAKPGFFSSLVDTVVSLLGETFPEVTRDPGSVKEIINEEEAQFLKTLARGRSLFNRTVDKLEAGTSVLPGEVAWRLYDTYGFPADLTQLMAEEKGLVVDMDVYESCKTQAQLASNARAALADDQLSLDVHAITDLQNKGVPRTNDSFKYNYKAGDSKDSAYDFAPCTGKIIALRIEKKFVDKVEAGQDCGMILDKTCFYAEQGGQIFDEGYMTKKNDESVEFCVKNVAVRGGYVIHIGHQGSGTLKVGDEVNLKLDCERRRQIMANHTGTHILNFALRNVLGGEADQKGSLVAADRFRFDFTCKKAMTAAQVKETEQITNKKISQNEQVFAKEASLGVAKSIRGLRAMFDEAYPDPVRVVSVGVPVETLEKDPDSNVGMGTSVEFCGGTHMLKTGHIGQFVITSEEAIAKGIRRIIAMTGNEAAKAVKKAEVLDNEANQLADQAKTLLKLQDKKAAKDLVKKIVALNDDVSHAIIPYWKKEELRKNLSALKKNLDDQERAGKAEVSANVLTEVKEIMEKKGGKPEILVAELKALSNTKALDGALKQVRSICADTSAILFSVDQAAGKIVCLSAVPPSGIAKGLRANDWITEVAPLMKGKGGGKPEAAQASGTNIACLQEAIQKAQAFGESKLGSAGGATQKGAVAVAKSQGGSPLEALVEALAKVKGVKVDKSNQGEVTIKVGSETIHGCVAISIYLATEELKGGNDALGQSQVLQWLYFAQNHLVHYAQLGKDCPQLKDSLKALDKHLLNNTYLATERVTIGDLAVYSALKSVKDAANQLRCLKSFNRTEDIWRSQSFYDLTTTLLLNRGPFNMQTPQSSESPMGQSVTPKPEEQMILDSIQNDHSYAKPWASKPDTNYAKPVRSLFTLAKGNQNKMLVADITVDVETVDSPFKFQPHAITPHTSEWLGAAEDIQGYRADQKDDDGDWEAKIQRTGWTVEHARLFNNVVKAIHEAHMAHLALNGRQNESVLKKLATDTAARRVRRAMASATWDIRLTNWLHKLLLDNLPSSIFAVYLEILRVLRVKTPTLVEHMINFNPDAKLPPSLASEKIARVLKKESVEAAANQLKPRRLPLDAILITVPSGIGRHVGHASRRNNNWVKQLSHLGQVACVDAHPTSLPGNSTIENLLEQLLSSTRAKIEEVKAKYPGRPIILIGWNVGAGIAVQAALMETVNAVICLGFPISTLAGRRGQADDCLLDITCPILFVIGQNAPSSRQADIEDLRERLVVQSGLIVIGSADEHLRVTSVKKRSEGLTQSTIDRCILDEPAVKHPAMPYASSGEPEAKKARYSQKSMFDSYMGRVSAGNKEKHLSEAAVKSSLGQTRPALHQTAKVPQATKSSLAAKSPQAAKPTQTAKPMKTGFTVNIGSLASLGSLGALRLGSNKPSNIPAPAKPPQNIKGITPTLTGGLTPFSSLITMAASSKMEAAPRQVQMVSSANLAASSKVKYVNKTKPSREIIGNNEMLQSLKEKIMPANSTIAAVFDVNLYDKTGYYVGLGLAISSSIFIGASFIIKKKALIRLSRGGGTRAGHGGFGYLREWIWWAGFLSMGIGEAANFAAYAFAPASMVTPLGALSVLVAAILSSKYLNEKLNLLGKLGCFLCILGSTVIVIHSPKDEEVESLEVLLEKIQDASFISYVILIVLISLFFALGLAPQFGHTNVVIYITICSAIGSLSVMGCKGLGLALKETLSGKANEAGNWLTWMLLATVICCIVVQMNYLNKALDVFNTSIVTPVYYVFFTTLVIVASTILFKEWYHLGAEDVLGNICGFLTVIVAIFLLNAFRDVDITLNDVRGILRPKASAVSTYRAGSASKYTPVSLDEEGLMSQDEQVMYSSTGSTHIR</sequence>
<gene>
    <name evidence="26" type="ORF">CLODIP_2_CD01157</name>
</gene>
<comment type="subunit">
    <text evidence="21">Monomer.</text>
</comment>
<keyword evidence="10 21" id="KW-0479">Metal-binding</keyword>
<dbReference type="InterPro" id="IPR056519">
    <property type="entry name" value="KANSL3_1st"/>
</dbReference>
<dbReference type="Gene3D" id="2.40.30.130">
    <property type="match status" value="1"/>
</dbReference>
<feature type="binding site" evidence="21">
    <location>
        <position position="604"/>
    </location>
    <ligand>
        <name>Zn(2+)</name>
        <dbReference type="ChEBI" id="CHEBI:29105"/>
    </ligand>
</feature>
<dbReference type="Gene3D" id="1.20.1050.130">
    <property type="match status" value="1"/>
</dbReference>
<evidence type="ECO:0000256" key="15">
    <source>
        <dbReference type="ARBA" id="ARBA00022917"/>
    </source>
</evidence>
<dbReference type="Gene3D" id="3.40.50.1820">
    <property type="entry name" value="alpha/beta hydrolase"/>
    <property type="match status" value="1"/>
</dbReference>
<name>A0A8S1CD97_9INSE</name>
<feature type="transmembrane region" description="Helical" evidence="24">
    <location>
        <begin position="2000"/>
        <end position="2024"/>
    </location>
</feature>
<dbReference type="InterPro" id="IPR037185">
    <property type="entry name" value="EmrE-like"/>
</dbReference>
<dbReference type="InterPro" id="IPR003156">
    <property type="entry name" value="DHHA1_dom"/>
</dbReference>